<keyword evidence="6 7" id="KW-0472">Membrane</keyword>
<reference evidence="9" key="1">
    <citation type="submission" date="2023-10" db="EMBL/GenBank/DDBJ databases">
        <title>Genome analysis and identification of Salinococcus sp. Bachu38 nov., a PGPR from the rhizosphere of Tamarix.</title>
        <authorList>
            <person name="Liang Z."/>
            <person name="Zhang X."/>
            <person name="Jia J."/>
            <person name="Chen X."/>
            <person name="Wang Y."/>
            <person name="Wang Q."/>
            <person name="Wang R."/>
        </authorList>
    </citation>
    <scope>NUCLEOTIDE SEQUENCE [LARGE SCALE GENOMIC DNA]</scope>
    <source>
        <strain evidence="9">Bachu38</strain>
    </source>
</reference>
<evidence type="ECO:0000256" key="7">
    <source>
        <dbReference type="SAM" id="Phobius"/>
    </source>
</evidence>
<feature type="transmembrane region" description="Helical" evidence="7">
    <location>
        <begin position="236"/>
        <end position="259"/>
    </location>
</feature>
<evidence type="ECO:0000256" key="3">
    <source>
        <dbReference type="ARBA" id="ARBA00022475"/>
    </source>
</evidence>
<comment type="subcellular location">
    <subcellularLocation>
        <location evidence="1">Cell membrane</location>
        <topology evidence="1">Multi-pass membrane protein</topology>
    </subcellularLocation>
</comment>
<organism evidence="8 9">
    <name type="scientific">Salinicoccus bachuensis</name>
    <dbReference type="NCBI Taxonomy" id="3136731"/>
    <lineage>
        <taxon>Bacteria</taxon>
        <taxon>Bacillati</taxon>
        <taxon>Bacillota</taxon>
        <taxon>Bacilli</taxon>
        <taxon>Bacillales</taxon>
        <taxon>Staphylococcaceae</taxon>
        <taxon>Salinicoccus</taxon>
    </lineage>
</organism>
<evidence type="ECO:0000256" key="5">
    <source>
        <dbReference type="ARBA" id="ARBA00022989"/>
    </source>
</evidence>
<feature type="transmembrane region" description="Helical" evidence="7">
    <location>
        <begin position="171"/>
        <end position="194"/>
    </location>
</feature>
<accession>A0ABZ3CLD4</accession>
<proteinExistence type="inferred from homology"/>
<keyword evidence="4 7" id="KW-0812">Transmembrane</keyword>
<dbReference type="RefSeq" id="WP_342389278.1">
    <property type="nucleotide sequence ID" value="NZ_CP138333.2"/>
</dbReference>
<dbReference type="Proteomes" id="UP001455384">
    <property type="component" value="Chromosome"/>
</dbReference>
<feature type="transmembrane region" description="Helical" evidence="7">
    <location>
        <begin position="200"/>
        <end position="224"/>
    </location>
</feature>
<evidence type="ECO:0000256" key="1">
    <source>
        <dbReference type="ARBA" id="ARBA00004651"/>
    </source>
</evidence>
<dbReference type="InterPro" id="IPR005524">
    <property type="entry name" value="DUF318"/>
</dbReference>
<sequence>MTDSITEFLRTFFLLFTTLIALFIIVSFFVSLLQQIVSEEKIRKVLNHPNKIAGYMLGTLFGAATPFCSCSTIPILAGLLNSKASFGPSMSFLIASPLMNPVMMFTLWALLGWEVALVYFVVLGIFSIFAGAIFSRLDLAKTYKEVGMKVRKEQVPMEEDSKVKQAMEDAWGFLFPMLPYLFIGVFIGAFIYGFVPEAFITGYAGGDGLLSVSIASVVGIPMYIRAETMLPIADALVSKGMSLGTVIALIIGGAGASIPEVVLLSKLFRKRFLVAFISVILFAAVSTGIIFNILL</sequence>
<evidence type="ECO:0000256" key="2">
    <source>
        <dbReference type="ARBA" id="ARBA00006386"/>
    </source>
</evidence>
<feature type="transmembrane region" description="Helical" evidence="7">
    <location>
        <begin position="12"/>
        <end position="32"/>
    </location>
</feature>
<evidence type="ECO:0000256" key="4">
    <source>
        <dbReference type="ARBA" id="ARBA00022692"/>
    </source>
</evidence>
<gene>
    <name evidence="8" type="ORF">RQP18_06135</name>
</gene>
<dbReference type="PANTHER" id="PTHR42775">
    <property type="entry name" value="PERMEASE RV2963-RELATED"/>
    <property type="match status" value="1"/>
</dbReference>
<comment type="similarity">
    <text evidence="2">Belongs to the UPF0718 family.</text>
</comment>
<dbReference type="Pfam" id="PF03773">
    <property type="entry name" value="ArsP_1"/>
    <property type="match status" value="1"/>
</dbReference>
<feature type="transmembrane region" description="Helical" evidence="7">
    <location>
        <begin position="271"/>
        <end position="294"/>
    </location>
</feature>
<dbReference type="PANTHER" id="PTHR42775:SF2">
    <property type="entry name" value="PERMEASE"/>
    <property type="match status" value="1"/>
</dbReference>
<keyword evidence="5 7" id="KW-1133">Transmembrane helix</keyword>
<feature type="transmembrane region" description="Helical" evidence="7">
    <location>
        <begin position="92"/>
        <end position="111"/>
    </location>
</feature>
<evidence type="ECO:0000313" key="9">
    <source>
        <dbReference type="Proteomes" id="UP001455384"/>
    </source>
</evidence>
<keyword evidence="9" id="KW-1185">Reference proteome</keyword>
<evidence type="ECO:0000256" key="6">
    <source>
        <dbReference type="ARBA" id="ARBA00023136"/>
    </source>
</evidence>
<evidence type="ECO:0000313" key="8">
    <source>
        <dbReference type="EMBL" id="WZX30771.1"/>
    </source>
</evidence>
<dbReference type="InterPro" id="IPR053166">
    <property type="entry name" value="UPF0718_permease"/>
</dbReference>
<keyword evidence="3" id="KW-1003">Cell membrane</keyword>
<protein>
    <submittedName>
        <fullName evidence="8">Permease</fullName>
    </submittedName>
</protein>
<feature type="transmembrane region" description="Helical" evidence="7">
    <location>
        <begin position="52"/>
        <end position="80"/>
    </location>
</feature>
<feature type="transmembrane region" description="Helical" evidence="7">
    <location>
        <begin position="117"/>
        <end position="139"/>
    </location>
</feature>
<dbReference type="EMBL" id="CP138333">
    <property type="protein sequence ID" value="WZX30771.1"/>
    <property type="molecule type" value="Genomic_DNA"/>
</dbReference>
<name>A0ABZ3CLD4_9STAP</name>